<evidence type="ECO:0000313" key="11">
    <source>
        <dbReference type="EMBL" id="ERT04153.1"/>
    </source>
</evidence>
<organism evidence="11 12">
    <name type="scientific">Lyngbya aestuarii BL J</name>
    <dbReference type="NCBI Taxonomy" id="1348334"/>
    <lineage>
        <taxon>Bacteria</taxon>
        <taxon>Bacillati</taxon>
        <taxon>Cyanobacteriota</taxon>
        <taxon>Cyanophyceae</taxon>
        <taxon>Oscillatoriophycideae</taxon>
        <taxon>Oscillatoriales</taxon>
        <taxon>Microcoleaceae</taxon>
        <taxon>Lyngbya</taxon>
    </lineage>
</organism>
<dbReference type="GO" id="GO:0046819">
    <property type="term" value="P:protein secretion by the type V secretion system"/>
    <property type="evidence" value="ECO:0007669"/>
    <property type="project" value="TreeGrafter"/>
</dbReference>
<evidence type="ECO:0000256" key="5">
    <source>
        <dbReference type="ARBA" id="ARBA00022692"/>
    </source>
</evidence>
<evidence type="ECO:0000256" key="1">
    <source>
        <dbReference type="ARBA" id="ARBA00004442"/>
    </source>
</evidence>
<dbReference type="GO" id="GO:0009279">
    <property type="term" value="C:cell outer membrane"/>
    <property type="evidence" value="ECO:0007669"/>
    <property type="project" value="UniProtKB-SubCell"/>
</dbReference>
<dbReference type="PANTHER" id="PTHR34597">
    <property type="entry name" value="SLR1661 PROTEIN"/>
    <property type="match status" value="1"/>
</dbReference>
<keyword evidence="4" id="KW-1134">Transmembrane beta strand</keyword>
<dbReference type="PATRIC" id="fig|1348334.3.peg.5664"/>
<evidence type="ECO:0000313" key="12">
    <source>
        <dbReference type="Proteomes" id="UP000017127"/>
    </source>
</evidence>
<sequence>MPFRQLAEGFWLSLLILTGNPLLSLAQIPQPINPPEPFPTPVPIPQPSPPPPLEVEPSPRIPPVPEDLPGIPDTITIERFEFIGNTAYTDQELAEITAEFVGRPITFAELLQAEAAVTQFYTESGFVNSGAILPAGQNLTDGVITLQIIEGSLEEINVTGTGRLRPSYVRSRIRVATKTPLNVNRLLTALQLLQLDPLIENISAELAAGSRPELSVLTVTVMTADTFSLQLIADNGRIPSVGSFRRGLSVTEANLLGFGDRINTAYTNTDGSDRYDINYTFPINARNGTIRFDYYGTDSEVIEEPFDRLNITGDSDRFGLTIRQPIYQTPTQDIAVGLTLSRENSQTTILGEEEPLSVGAEEDGSTKISAIRVFQEYTRRTSRSVLAGRSQFSLGVGAFDATINNEPPDSRFFTWRGQGQYVRLLAPDLLLVVRSDIQLSTRALVPLEQFPLGGYQSVRGYRQDVLLTDNGVFFSAEALFPVARFGEGNVLQIVPFFDLGRGWNVEEEDSQENDTIAGIGLGLQLRLGERFNARIDYGIPFNEVDDRDENSLQEAGVYFSITYTPF</sequence>
<evidence type="ECO:0000256" key="3">
    <source>
        <dbReference type="ARBA" id="ARBA00022448"/>
    </source>
</evidence>
<keyword evidence="6" id="KW-0653">Protein transport</keyword>
<comment type="subcellular location">
    <subcellularLocation>
        <location evidence="1">Cell outer membrane</location>
    </subcellularLocation>
</comment>
<dbReference type="AlphaFoldDB" id="U7Q8M8"/>
<dbReference type="OrthoDB" id="596066at2"/>
<keyword evidence="5" id="KW-0812">Transmembrane</keyword>
<accession>U7Q8M8</accession>
<feature type="domain" description="POTRA" evidence="10">
    <location>
        <begin position="75"/>
        <end position="151"/>
    </location>
</feature>
<keyword evidence="7" id="KW-0472">Membrane</keyword>
<gene>
    <name evidence="11" type="ORF">M595_5907</name>
</gene>
<feature type="region of interest" description="Disordered" evidence="9">
    <location>
        <begin position="34"/>
        <end position="56"/>
    </location>
</feature>
<evidence type="ECO:0000259" key="10">
    <source>
        <dbReference type="PROSITE" id="PS51779"/>
    </source>
</evidence>
<dbReference type="InterPro" id="IPR051544">
    <property type="entry name" value="TPS_OM_transporter"/>
</dbReference>
<keyword evidence="8" id="KW-0998">Cell outer membrane</keyword>
<reference evidence="11 12" key="1">
    <citation type="journal article" date="2013" name="Front. Microbiol.">
        <title>Comparative genomic analyses of the cyanobacterium, Lyngbya aestuarii BL J, a powerful hydrogen producer.</title>
        <authorList>
            <person name="Kothari A."/>
            <person name="Vaughn M."/>
            <person name="Garcia-Pichel F."/>
        </authorList>
    </citation>
    <scope>NUCLEOTIDE SEQUENCE [LARGE SCALE GENOMIC DNA]</scope>
    <source>
        <strain evidence="11 12">BL J</strain>
    </source>
</reference>
<evidence type="ECO:0000256" key="9">
    <source>
        <dbReference type="SAM" id="MobiDB-lite"/>
    </source>
</evidence>
<evidence type="ECO:0000256" key="2">
    <source>
        <dbReference type="ARBA" id="ARBA00009055"/>
    </source>
</evidence>
<dbReference type="Gene3D" id="2.40.160.50">
    <property type="entry name" value="membrane protein fhac: a member of the omp85/tpsb transporter family"/>
    <property type="match status" value="1"/>
</dbReference>
<dbReference type="Pfam" id="PF08479">
    <property type="entry name" value="POTRA_2"/>
    <property type="match status" value="1"/>
</dbReference>
<protein>
    <submittedName>
        <fullName evidence="11">Surface antigen family protein</fullName>
    </submittedName>
</protein>
<evidence type="ECO:0000256" key="8">
    <source>
        <dbReference type="ARBA" id="ARBA00023237"/>
    </source>
</evidence>
<dbReference type="Proteomes" id="UP000017127">
    <property type="component" value="Unassembled WGS sequence"/>
</dbReference>
<dbReference type="GO" id="GO:0098046">
    <property type="term" value="C:type V protein secretion system complex"/>
    <property type="evidence" value="ECO:0007669"/>
    <property type="project" value="TreeGrafter"/>
</dbReference>
<dbReference type="EMBL" id="AUZM01000117">
    <property type="protein sequence ID" value="ERT04153.1"/>
    <property type="molecule type" value="Genomic_DNA"/>
</dbReference>
<keyword evidence="3" id="KW-0813">Transport</keyword>
<name>U7Q8M8_9CYAN</name>
<proteinExistence type="inferred from homology"/>
<dbReference type="PROSITE" id="PS51779">
    <property type="entry name" value="POTRA"/>
    <property type="match status" value="1"/>
</dbReference>
<dbReference type="GO" id="GO:0008320">
    <property type="term" value="F:protein transmembrane transporter activity"/>
    <property type="evidence" value="ECO:0007669"/>
    <property type="project" value="TreeGrafter"/>
</dbReference>
<dbReference type="InterPro" id="IPR034746">
    <property type="entry name" value="POTRA"/>
</dbReference>
<dbReference type="Pfam" id="PF03865">
    <property type="entry name" value="ShlB"/>
    <property type="match status" value="1"/>
</dbReference>
<dbReference type="Gene3D" id="3.10.20.310">
    <property type="entry name" value="membrane protein fhac"/>
    <property type="match status" value="1"/>
</dbReference>
<dbReference type="RefSeq" id="WP_023069572.1">
    <property type="nucleotide sequence ID" value="NZ_AUZM01000117.1"/>
</dbReference>
<dbReference type="InterPro" id="IPR013686">
    <property type="entry name" value="Polypept-transport_assoc_ShlB"/>
</dbReference>
<evidence type="ECO:0000256" key="6">
    <source>
        <dbReference type="ARBA" id="ARBA00022927"/>
    </source>
</evidence>
<dbReference type="PANTHER" id="PTHR34597:SF1">
    <property type="entry name" value="HEME_HEMOPEXIN TRANSPORTER PROTEIN HUXB"/>
    <property type="match status" value="1"/>
</dbReference>
<comment type="similarity">
    <text evidence="2">Belongs to the TPS (TC 1.B.20) family.</text>
</comment>
<evidence type="ECO:0000256" key="4">
    <source>
        <dbReference type="ARBA" id="ARBA00022452"/>
    </source>
</evidence>
<evidence type="ECO:0000256" key="7">
    <source>
        <dbReference type="ARBA" id="ARBA00023136"/>
    </source>
</evidence>
<keyword evidence="12" id="KW-1185">Reference proteome</keyword>
<dbReference type="InterPro" id="IPR005565">
    <property type="entry name" value="Hemolysn_activator_HlyB_C"/>
</dbReference>
<comment type="caution">
    <text evidence="11">The sequence shown here is derived from an EMBL/GenBank/DDBJ whole genome shotgun (WGS) entry which is preliminary data.</text>
</comment>